<evidence type="ECO:0000313" key="2">
    <source>
        <dbReference type="WBParaSite" id="MCU_014460-RA"/>
    </source>
</evidence>
<evidence type="ECO:0000256" key="1">
    <source>
        <dbReference type="SAM" id="MobiDB-lite"/>
    </source>
</evidence>
<dbReference type="WBParaSite" id="MCU_014460-RA">
    <property type="protein sequence ID" value="MCU_014460-RA"/>
    <property type="gene ID" value="MCU_014460"/>
</dbReference>
<reference evidence="2" key="1">
    <citation type="submission" date="2019-11" db="UniProtKB">
        <authorList>
            <consortium name="WormBaseParasite"/>
        </authorList>
    </citation>
    <scope>IDENTIFICATION</scope>
</reference>
<feature type="compositionally biased region" description="Low complexity" evidence="1">
    <location>
        <begin position="10"/>
        <end position="28"/>
    </location>
</feature>
<protein>
    <submittedName>
        <fullName evidence="2">REJ domain-containing protein</fullName>
    </submittedName>
</protein>
<accession>A0A5K3G1B7</accession>
<feature type="region of interest" description="Disordered" evidence="1">
    <location>
        <begin position="1"/>
        <end position="31"/>
    </location>
</feature>
<sequence length="81" mass="8524">MSVGHVNNFSSSSSSSSPSQSDLPRCSSMPPHSPLAAYSPAFPPALYLSLYLSLSLSVTEITLRHVTSLSNNYAGSTIAFT</sequence>
<dbReference type="AlphaFoldDB" id="A0A5K3G1B7"/>
<organism evidence="2">
    <name type="scientific">Mesocestoides corti</name>
    <name type="common">Flatworm</name>
    <dbReference type="NCBI Taxonomy" id="53468"/>
    <lineage>
        <taxon>Eukaryota</taxon>
        <taxon>Metazoa</taxon>
        <taxon>Spiralia</taxon>
        <taxon>Lophotrochozoa</taxon>
        <taxon>Platyhelminthes</taxon>
        <taxon>Cestoda</taxon>
        <taxon>Eucestoda</taxon>
        <taxon>Cyclophyllidea</taxon>
        <taxon>Mesocestoididae</taxon>
        <taxon>Mesocestoides</taxon>
    </lineage>
</organism>
<name>A0A5K3G1B7_MESCO</name>
<proteinExistence type="predicted"/>